<evidence type="ECO:0000313" key="14">
    <source>
        <dbReference type="EMBL" id="EYD72935.1"/>
    </source>
</evidence>
<dbReference type="RefSeq" id="WP_037278897.1">
    <property type="nucleotide sequence ID" value="NZ_KK088558.1"/>
</dbReference>
<feature type="transmembrane region" description="Helical" evidence="12">
    <location>
        <begin position="126"/>
        <end position="145"/>
    </location>
</feature>
<evidence type="ECO:0000313" key="15">
    <source>
        <dbReference type="Proteomes" id="UP000019666"/>
    </source>
</evidence>
<reference evidence="14 15" key="1">
    <citation type="submission" date="2013-02" db="EMBL/GenBank/DDBJ databases">
        <authorList>
            <person name="Fiebig A."/>
            <person name="Goeker M."/>
            <person name="Klenk H.-P.P."/>
        </authorList>
    </citation>
    <scope>NUCLEOTIDE SEQUENCE [LARGE SCALE GENOMIC DNA]</scope>
    <source>
        <strain evidence="14 15">DSM 19309</strain>
    </source>
</reference>
<comment type="caution">
    <text evidence="14">The sequence shown here is derived from an EMBL/GenBank/DDBJ whole genome shotgun (WGS) entry which is preliminary data.</text>
</comment>
<evidence type="ECO:0000256" key="5">
    <source>
        <dbReference type="ARBA" id="ARBA00022617"/>
    </source>
</evidence>
<dbReference type="GO" id="GO:0046872">
    <property type="term" value="F:metal ion binding"/>
    <property type="evidence" value="ECO:0007669"/>
    <property type="project" value="UniProtKB-UniRule"/>
</dbReference>
<dbReference type="PATRIC" id="fig|442562.3.peg.4735"/>
<gene>
    <name evidence="14" type="ORF">Rumeso_04811</name>
</gene>
<dbReference type="GO" id="GO:0005886">
    <property type="term" value="C:plasma membrane"/>
    <property type="evidence" value="ECO:0007669"/>
    <property type="project" value="UniProtKB-SubCell"/>
</dbReference>
<name>A0A017HF48_9RHOB</name>
<keyword evidence="8 12" id="KW-0249">Electron transport</keyword>
<evidence type="ECO:0000256" key="1">
    <source>
        <dbReference type="ARBA" id="ARBA00004651"/>
    </source>
</evidence>
<evidence type="ECO:0000256" key="2">
    <source>
        <dbReference type="ARBA" id="ARBA00009819"/>
    </source>
</evidence>
<dbReference type="GO" id="GO:0020037">
    <property type="term" value="F:heme binding"/>
    <property type="evidence" value="ECO:0007669"/>
    <property type="project" value="TreeGrafter"/>
</dbReference>
<dbReference type="GO" id="GO:0070069">
    <property type="term" value="C:cytochrome complex"/>
    <property type="evidence" value="ECO:0007669"/>
    <property type="project" value="UniProtKB-UniRule"/>
</dbReference>
<keyword evidence="3 12" id="KW-0813">Transport</keyword>
<keyword evidence="6 12" id="KW-0812">Transmembrane</keyword>
<dbReference type="AlphaFoldDB" id="A0A017HF48"/>
<evidence type="ECO:0000256" key="6">
    <source>
        <dbReference type="ARBA" id="ARBA00022692"/>
    </source>
</evidence>
<protein>
    <submittedName>
        <fullName evidence="14">Putative Cytochrome bd2, subunit I</fullName>
    </submittedName>
</protein>
<dbReference type="HOGENOM" id="CLU_030555_3_1_5"/>
<dbReference type="GO" id="GO:0016682">
    <property type="term" value="F:oxidoreductase activity, acting on diphenols and related substances as donors, oxygen as acceptor"/>
    <property type="evidence" value="ECO:0007669"/>
    <property type="project" value="TreeGrafter"/>
</dbReference>
<feature type="compositionally biased region" description="Low complexity" evidence="13">
    <location>
        <begin position="464"/>
        <end position="473"/>
    </location>
</feature>
<comment type="similarity">
    <text evidence="2 12">Belongs to the cytochrome ubiquinol oxidase subunit 1 family.</text>
</comment>
<organism evidence="14 15">
    <name type="scientific">Rubellimicrobium mesophilum DSM 19309</name>
    <dbReference type="NCBI Taxonomy" id="442562"/>
    <lineage>
        <taxon>Bacteria</taxon>
        <taxon>Pseudomonadati</taxon>
        <taxon>Pseudomonadota</taxon>
        <taxon>Alphaproteobacteria</taxon>
        <taxon>Rhodobacterales</taxon>
        <taxon>Roseobacteraceae</taxon>
        <taxon>Rubellimicrobium</taxon>
    </lineage>
</organism>
<dbReference type="GO" id="GO:0019646">
    <property type="term" value="P:aerobic electron transport chain"/>
    <property type="evidence" value="ECO:0007669"/>
    <property type="project" value="InterPro"/>
</dbReference>
<feature type="transmembrane region" description="Helical" evidence="12">
    <location>
        <begin position="326"/>
        <end position="349"/>
    </location>
</feature>
<sequence length="481" mass="53616">MDPDALLLARIQFGFTIAFHIIFPSFTIGLASWLVVLEAQWLRTRNLLYRKLFQFWAKVFAVSFGLGVVSGIVMSYQFGTNWSGYAEFTGNVLGPLIAYEVITSFFLEAAFLGIMLFGWEKVGNRLHFLATIMVALGTLGSSFWITTANSWMQTPAGYAIENGVAVPVDWWRIVFSPSFPNRYMHLITGMYLTTAFAIAGMSAYMLLRARRQGDAPERIEGARRSLSMALWFAAIFAPIQIGLGDLQGLAVLDQQPTKLAAIEANWETQRGVPLILFAWPDQEAQENRFEIAIPRLGSVILAHDPNGEIPGLRDVPRDRQPPVLPVFFSFRIMVGLGFLMLGVGVWSLWLRWRGRLFDRPAFLWTCFAMTPAGVAAVVFGWFTAEIGRQPWLVYGLLHRDDAVSPTVEAPTILASLVAFVVVYAVIFGFGTYYLFKLLRRGPDPHEEIEGENVARKPKRPLSTLGEGLEGPLPRGASPPAE</sequence>
<dbReference type="Proteomes" id="UP000019666">
    <property type="component" value="Unassembled WGS sequence"/>
</dbReference>
<evidence type="ECO:0000256" key="8">
    <source>
        <dbReference type="ARBA" id="ARBA00022982"/>
    </source>
</evidence>
<keyword evidence="4 12" id="KW-1003">Cell membrane</keyword>
<feature type="transmembrane region" description="Helical" evidence="12">
    <location>
        <begin position="183"/>
        <end position="207"/>
    </location>
</feature>
<evidence type="ECO:0000256" key="12">
    <source>
        <dbReference type="PIRNR" id="PIRNR006446"/>
    </source>
</evidence>
<keyword evidence="15" id="KW-1185">Reference proteome</keyword>
<feature type="transmembrane region" description="Helical" evidence="12">
    <location>
        <begin position="12"/>
        <end position="35"/>
    </location>
</feature>
<accession>A0A017HF48</accession>
<dbReference type="Pfam" id="PF01654">
    <property type="entry name" value="Cyt_bd_oxida_I"/>
    <property type="match status" value="1"/>
</dbReference>
<feature type="transmembrane region" description="Helical" evidence="12">
    <location>
        <begin position="55"/>
        <end position="76"/>
    </location>
</feature>
<proteinExistence type="inferred from homology"/>
<comment type="subcellular location">
    <subcellularLocation>
        <location evidence="12">Cell inner membrane</location>
    </subcellularLocation>
    <subcellularLocation>
        <location evidence="1">Cell membrane</location>
        <topology evidence="1">Multi-pass membrane protein</topology>
    </subcellularLocation>
</comment>
<keyword evidence="7 12" id="KW-0479">Metal-binding</keyword>
<evidence type="ECO:0000256" key="4">
    <source>
        <dbReference type="ARBA" id="ARBA00022475"/>
    </source>
</evidence>
<feature type="region of interest" description="Disordered" evidence="13">
    <location>
        <begin position="446"/>
        <end position="481"/>
    </location>
</feature>
<keyword evidence="10 12" id="KW-0408">Iron</keyword>
<dbReference type="GO" id="GO:0009055">
    <property type="term" value="F:electron transfer activity"/>
    <property type="evidence" value="ECO:0007669"/>
    <property type="project" value="UniProtKB-UniRule"/>
</dbReference>
<dbReference type="STRING" id="442562.Rumeso_04811"/>
<dbReference type="PANTHER" id="PTHR30365:SF14">
    <property type="entry name" value="CYTOCHROME BD MENAQUINOL OXIDASE SUBUNIT I-RELATED"/>
    <property type="match status" value="1"/>
</dbReference>
<evidence type="ECO:0000256" key="7">
    <source>
        <dbReference type="ARBA" id="ARBA00022723"/>
    </source>
</evidence>
<keyword evidence="5 12" id="KW-0349">Heme</keyword>
<dbReference type="InterPro" id="IPR002585">
    <property type="entry name" value="Cyt-d_ubiquinol_oxidase_su_1"/>
</dbReference>
<evidence type="ECO:0000256" key="10">
    <source>
        <dbReference type="ARBA" id="ARBA00023004"/>
    </source>
</evidence>
<feature type="transmembrane region" description="Helical" evidence="12">
    <location>
        <begin position="361"/>
        <end position="382"/>
    </location>
</feature>
<keyword evidence="9 12" id="KW-1133">Transmembrane helix</keyword>
<dbReference type="OrthoDB" id="9807042at2"/>
<evidence type="ECO:0000256" key="11">
    <source>
        <dbReference type="ARBA" id="ARBA00023136"/>
    </source>
</evidence>
<evidence type="ECO:0000256" key="13">
    <source>
        <dbReference type="SAM" id="MobiDB-lite"/>
    </source>
</evidence>
<evidence type="ECO:0000256" key="3">
    <source>
        <dbReference type="ARBA" id="ARBA00022448"/>
    </source>
</evidence>
<evidence type="ECO:0000256" key="9">
    <source>
        <dbReference type="ARBA" id="ARBA00022989"/>
    </source>
</evidence>
<feature type="transmembrane region" description="Helical" evidence="12">
    <location>
        <begin position="228"/>
        <end position="250"/>
    </location>
</feature>
<keyword evidence="11 12" id="KW-0472">Membrane</keyword>
<dbReference type="PIRSF" id="PIRSF006446">
    <property type="entry name" value="Cyt_quinol_oxidase_1"/>
    <property type="match status" value="1"/>
</dbReference>
<dbReference type="EMBL" id="AOSK01000132">
    <property type="protein sequence ID" value="EYD72935.1"/>
    <property type="molecule type" value="Genomic_DNA"/>
</dbReference>
<dbReference type="PANTHER" id="PTHR30365">
    <property type="entry name" value="CYTOCHROME D UBIQUINOL OXIDASE"/>
    <property type="match status" value="1"/>
</dbReference>
<feature type="transmembrane region" description="Helical" evidence="12">
    <location>
        <begin position="412"/>
        <end position="435"/>
    </location>
</feature>
<feature type="transmembrane region" description="Helical" evidence="12">
    <location>
        <begin position="96"/>
        <end position="119"/>
    </location>
</feature>